<dbReference type="Proteomes" id="UP000680706">
    <property type="component" value="Chromosome"/>
</dbReference>
<dbReference type="EMBL" id="CP074126">
    <property type="protein sequence ID" value="QUS57324.1"/>
    <property type="molecule type" value="Genomic_DNA"/>
</dbReference>
<reference evidence="1 2" key="1">
    <citation type="journal article" date="2021" name="Angew. Chem. Int. Ed. Engl.">
        <title>A novel family of nonribosomal peptides modulate collective behavior in Pseudovibrio bacteria isolated from marine sponges.</title>
        <authorList>
            <person name="Ioca L.P."/>
            <person name="Dai Y."/>
            <person name="Kunakom S."/>
            <person name="Diaz-Espinosa J."/>
            <person name="Krunic A."/>
            <person name="Crnkovic C.M."/>
            <person name="Orjala J."/>
            <person name="Sanchez L.M."/>
            <person name="Ferreira A.G."/>
            <person name="Berlinck R.G.S."/>
            <person name="Eustaquio A.S."/>
        </authorList>
    </citation>
    <scope>NUCLEOTIDE SEQUENCE [LARGE SCALE GENOMIC DNA]</scope>
    <source>
        <strain evidence="1 2">Ab134</strain>
    </source>
</reference>
<gene>
    <name evidence="1" type="ORF">KGB56_08025</name>
</gene>
<protein>
    <submittedName>
        <fullName evidence="1">Pyocin activator PrtN family protein</fullName>
    </submittedName>
</protein>
<dbReference type="Pfam" id="PF11112">
    <property type="entry name" value="PyocinActivator"/>
    <property type="match status" value="1"/>
</dbReference>
<dbReference type="RefSeq" id="WP_075699067.1">
    <property type="nucleotide sequence ID" value="NZ_CP074126.1"/>
</dbReference>
<organism evidence="1 2">
    <name type="scientific">Pseudovibrio brasiliensis</name>
    <dbReference type="NCBI Taxonomy" id="1898042"/>
    <lineage>
        <taxon>Bacteria</taxon>
        <taxon>Pseudomonadati</taxon>
        <taxon>Pseudomonadota</taxon>
        <taxon>Alphaproteobacteria</taxon>
        <taxon>Hyphomicrobiales</taxon>
        <taxon>Stappiaceae</taxon>
        <taxon>Pseudovibrio</taxon>
    </lineage>
</organism>
<evidence type="ECO:0000313" key="1">
    <source>
        <dbReference type="EMBL" id="QUS57324.1"/>
    </source>
</evidence>
<accession>A0ABX8AUR3</accession>
<proteinExistence type="predicted"/>
<dbReference type="InterPro" id="IPR020518">
    <property type="entry name" value="Tscrpt_reg_PrtN"/>
</dbReference>
<name>A0ABX8AUR3_9HYPH</name>
<evidence type="ECO:0000313" key="2">
    <source>
        <dbReference type="Proteomes" id="UP000680706"/>
    </source>
</evidence>
<sequence length="87" mass="10058">MNTQFLLLAQYSGKTIIPVQDVCKDFFGHLTLQKFLRKHNSGEIDLPIVRIEDSQKCARGVHLIDLAHYLDKRRNEATKENNAMFGR</sequence>
<keyword evidence="2" id="KW-1185">Reference proteome</keyword>